<gene>
    <name evidence="2" type="ORF">JHL22_05055</name>
</gene>
<feature type="region of interest" description="Disordered" evidence="1">
    <location>
        <begin position="54"/>
        <end position="133"/>
    </location>
</feature>
<dbReference type="EMBL" id="JAENGP010000004">
    <property type="protein sequence ID" value="MBK1780579.1"/>
    <property type="molecule type" value="Genomic_DNA"/>
</dbReference>
<feature type="compositionally biased region" description="Basic and acidic residues" evidence="1">
    <location>
        <begin position="101"/>
        <end position="112"/>
    </location>
</feature>
<protein>
    <recommendedName>
        <fullName evidence="4">DnaT DNA-binding domain-containing protein</fullName>
    </recommendedName>
</protein>
<evidence type="ECO:0000313" key="2">
    <source>
        <dbReference type="EMBL" id="MBK1780579.1"/>
    </source>
</evidence>
<feature type="compositionally biased region" description="Polar residues" evidence="1">
    <location>
        <begin position="70"/>
        <end position="81"/>
    </location>
</feature>
<comment type="caution">
    <text evidence="2">The sequence shown here is derived from an EMBL/GenBank/DDBJ whole genome shotgun (WGS) entry which is preliminary data.</text>
</comment>
<evidence type="ECO:0000256" key="1">
    <source>
        <dbReference type="SAM" id="MobiDB-lite"/>
    </source>
</evidence>
<name>A0ABS1EAM7_9BURK</name>
<keyword evidence="3" id="KW-1185">Reference proteome</keyword>
<sequence>MEDRPRRIKAEVLPYDDCDVDGLLNDLEKHGFITRYKHDNSKYIQVLNFTKHQNPHVKESESQIPAPDQHSASTVQVQCNEQPKPEQAGLIPDSGFPITDSIEKEKVKKENPDASPPAQPAPKKSNAAKVTGTRLPENFQVPDDWVDWATDERPDIPAAEMRTVAESFVDYWTAKAGAAARKVDWQATWRNWVRNQKRYATPPPAKQQKFDPTAYVNRNRVPSHDIIDI</sequence>
<organism evidence="2 3">
    <name type="scientific">Advenella mandrilli</name>
    <dbReference type="NCBI Taxonomy" id="2800330"/>
    <lineage>
        <taxon>Bacteria</taxon>
        <taxon>Pseudomonadati</taxon>
        <taxon>Pseudomonadota</taxon>
        <taxon>Betaproteobacteria</taxon>
        <taxon>Burkholderiales</taxon>
        <taxon>Alcaligenaceae</taxon>
    </lineage>
</organism>
<proteinExistence type="predicted"/>
<evidence type="ECO:0000313" key="3">
    <source>
        <dbReference type="Proteomes" id="UP000635316"/>
    </source>
</evidence>
<dbReference type="Proteomes" id="UP000635316">
    <property type="component" value="Unassembled WGS sequence"/>
</dbReference>
<evidence type="ECO:0008006" key="4">
    <source>
        <dbReference type="Google" id="ProtNLM"/>
    </source>
</evidence>
<accession>A0ABS1EAM7</accession>
<reference evidence="2 3" key="1">
    <citation type="submission" date="2020-12" db="EMBL/GenBank/DDBJ databases">
        <authorList>
            <person name="Lu T."/>
            <person name="Wang Q."/>
            <person name="Han X."/>
        </authorList>
    </citation>
    <scope>NUCLEOTIDE SEQUENCE [LARGE SCALE GENOMIC DNA]</scope>
    <source>
        <strain evidence="2 3">WQ 585</strain>
    </source>
</reference>